<proteinExistence type="predicted"/>
<name>A0A2T8X299_SALET</name>
<evidence type="ECO:0000313" key="4">
    <source>
        <dbReference type="Proteomes" id="UP000245551"/>
    </source>
</evidence>
<dbReference type="EMBL" id="QDLV01000019">
    <property type="protein sequence ID" value="PVJ44794.1"/>
    <property type="molecule type" value="Genomic_DNA"/>
</dbReference>
<dbReference type="Proteomes" id="UP000245551">
    <property type="component" value="Unassembled WGS sequence"/>
</dbReference>
<dbReference type="AlphaFoldDB" id="A0A2T8X299"/>
<sequence>MRNNTLSALIVHHGDSLLHRSGWPETVGVTQVAPGVVPGWLAVCGVLSADEILTLVNEQEEGIEGCGVITDCLRFPGAPSRRWLDRRVLREVVNEARLISHSDSEC</sequence>
<comment type="caution">
    <text evidence="1">The sequence shown here is derived from an EMBL/GenBank/DDBJ whole genome shotgun (WGS) entry which is preliminary data.</text>
</comment>
<protein>
    <submittedName>
        <fullName evidence="1">Uncharacterized protein</fullName>
    </submittedName>
</protein>
<evidence type="ECO:0000313" key="1">
    <source>
        <dbReference type="EMBL" id="PVJ44794.1"/>
    </source>
</evidence>
<dbReference type="Proteomes" id="UP000245068">
    <property type="component" value="Unassembled WGS sequence"/>
</dbReference>
<dbReference type="RefSeq" id="WP_095471824.1">
    <property type="nucleotide sequence ID" value="NZ_QDLV01000019.1"/>
</dbReference>
<evidence type="ECO:0000313" key="3">
    <source>
        <dbReference type="Proteomes" id="UP000245068"/>
    </source>
</evidence>
<reference evidence="3 4" key="1">
    <citation type="submission" date="2018-04" db="EMBL/GenBank/DDBJ databases">
        <title>Serotype diversity and antimicrobial resistance among Salmonella enterica isolated from patients at an equine referral hospital.</title>
        <authorList>
            <person name="Leon I.M."/>
            <person name="Lawhon S.D."/>
            <person name="Norman K.N."/>
            <person name="Threadgill D.S."/>
            <person name="Ohta N."/>
            <person name="Vinasco J."/>
            <person name="Scott H.M."/>
        </authorList>
    </citation>
    <scope>NUCLEOTIDE SEQUENCE [LARGE SCALE GENOMIC DNA]</scope>
    <source>
        <strain evidence="2 3">159</strain>
        <strain evidence="1 4">230</strain>
    </source>
</reference>
<evidence type="ECO:0000313" key="2">
    <source>
        <dbReference type="EMBL" id="PVM64611.1"/>
    </source>
</evidence>
<dbReference type="EMBL" id="QDOO01000019">
    <property type="protein sequence ID" value="PVM64611.1"/>
    <property type="molecule type" value="Genomic_DNA"/>
</dbReference>
<gene>
    <name evidence="2" type="ORF">C4784_19045</name>
    <name evidence="1" type="ORF">C4855_19620</name>
</gene>
<organism evidence="1 4">
    <name type="scientific">Salmonella enterica subsp. enterica serovar Gaminara</name>
    <dbReference type="NCBI Taxonomy" id="913070"/>
    <lineage>
        <taxon>Bacteria</taxon>
        <taxon>Pseudomonadati</taxon>
        <taxon>Pseudomonadota</taxon>
        <taxon>Gammaproteobacteria</taxon>
        <taxon>Enterobacterales</taxon>
        <taxon>Enterobacteriaceae</taxon>
        <taxon>Salmonella</taxon>
    </lineage>
</organism>
<accession>A0A2T8X299</accession>